<gene>
    <name evidence="8" type="ORF">QE408_000280</name>
</gene>
<dbReference type="PANTHER" id="PTHR38107">
    <property type="match status" value="1"/>
</dbReference>
<dbReference type="Gene3D" id="1.10.530.40">
    <property type="match status" value="1"/>
</dbReference>
<evidence type="ECO:0000256" key="2">
    <source>
        <dbReference type="ARBA" id="ARBA00022529"/>
    </source>
</evidence>
<dbReference type="InterPro" id="IPR034690">
    <property type="entry name" value="Endolysin_T4_type"/>
</dbReference>
<dbReference type="EMBL" id="JAUTBL010000001">
    <property type="protein sequence ID" value="MDQ1183158.1"/>
    <property type="molecule type" value="Genomic_DNA"/>
</dbReference>
<name>A0ABU0UE47_9HYPH</name>
<dbReference type="InterPro" id="IPR051018">
    <property type="entry name" value="Bacteriophage_GH24"/>
</dbReference>
<dbReference type="Proteomes" id="UP001224781">
    <property type="component" value="Unassembled WGS sequence"/>
</dbReference>
<comment type="caution">
    <text evidence="8">The sequence shown here is derived from an EMBL/GenBank/DDBJ whole genome shotgun (WGS) entry which is preliminary data.</text>
</comment>
<protein>
    <recommendedName>
        <fullName evidence="7">Lysozyme</fullName>
        <ecNumber evidence="7">3.2.1.17</ecNumber>
    </recommendedName>
</protein>
<keyword evidence="2 7" id="KW-0929">Antimicrobial</keyword>
<evidence type="ECO:0000313" key="9">
    <source>
        <dbReference type="Proteomes" id="UP001224781"/>
    </source>
</evidence>
<evidence type="ECO:0000256" key="1">
    <source>
        <dbReference type="ARBA" id="ARBA00000632"/>
    </source>
</evidence>
<dbReference type="InterPro" id="IPR002196">
    <property type="entry name" value="Glyco_hydro_24"/>
</dbReference>
<evidence type="ECO:0000256" key="5">
    <source>
        <dbReference type="ARBA" id="ARBA00023200"/>
    </source>
</evidence>
<dbReference type="CDD" id="cd00737">
    <property type="entry name" value="lyz_endolysin_autolysin"/>
    <property type="match status" value="1"/>
</dbReference>
<dbReference type="GO" id="GO:0003796">
    <property type="term" value="F:lysozyme activity"/>
    <property type="evidence" value="ECO:0007669"/>
    <property type="project" value="UniProtKB-EC"/>
</dbReference>
<evidence type="ECO:0000256" key="7">
    <source>
        <dbReference type="RuleBase" id="RU003788"/>
    </source>
</evidence>
<dbReference type="Pfam" id="PF00959">
    <property type="entry name" value="Phage_lysozyme"/>
    <property type="match status" value="1"/>
</dbReference>
<keyword evidence="3 7" id="KW-0081">Bacteriolytic enzyme</keyword>
<comment type="catalytic activity">
    <reaction evidence="1 7">
        <text>Hydrolysis of (1-&gt;4)-beta-linkages between N-acetylmuramic acid and N-acetyl-D-glucosamine residues in a peptidoglycan and between N-acetyl-D-glucosamine residues in chitodextrins.</text>
        <dbReference type="EC" id="3.2.1.17"/>
    </reaction>
</comment>
<keyword evidence="6 7" id="KW-0326">Glycosidase</keyword>
<accession>A0ABU0UE47</accession>
<dbReference type="EC" id="3.2.1.17" evidence="7"/>
<dbReference type="SUPFAM" id="SSF53955">
    <property type="entry name" value="Lysozyme-like"/>
    <property type="match status" value="1"/>
</dbReference>
<proteinExistence type="inferred from homology"/>
<dbReference type="InterPro" id="IPR033907">
    <property type="entry name" value="Endolysin_autolysin"/>
</dbReference>
<evidence type="ECO:0000313" key="8">
    <source>
        <dbReference type="EMBL" id="MDQ1183158.1"/>
    </source>
</evidence>
<dbReference type="InterPro" id="IPR023346">
    <property type="entry name" value="Lysozyme-like_dom_sf"/>
</dbReference>
<organism evidence="8 9">
    <name type="scientific">Agrobacterium larrymoorei</name>
    <dbReference type="NCBI Taxonomy" id="160699"/>
    <lineage>
        <taxon>Bacteria</taxon>
        <taxon>Pseudomonadati</taxon>
        <taxon>Pseudomonadota</taxon>
        <taxon>Alphaproteobacteria</taxon>
        <taxon>Hyphomicrobiales</taxon>
        <taxon>Rhizobiaceae</taxon>
        <taxon>Rhizobium/Agrobacterium group</taxon>
        <taxon>Agrobacterium</taxon>
    </lineage>
</organism>
<evidence type="ECO:0000256" key="3">
    <source>
        <dbReference type="ARBA" id="ARBA00022638"/>
    </source>
</evidence>
<keyword evidence="5" id="KW-1035">Host cytoplasm</keyword>
<dbReference type="HAMAP" id="MF_04110">
    <property type="entry name" value="ENDOLYSIN_T4"/>
    <property type="match status" value="1"/>
</dbReference>
<evidence type="ECO:0000256" key="6">
    <source>
        <dbReference type="ARBA" id="ARBA00023295"/>
    </source>
</evidence>
<evidence type="ECO:0000256" key="4">
    <source>
        <dbReference type="ARBA" id="ARBA00022801"/>
    </source>
</evidence>
<reference evidence="8 9" key="1">
    <citation type="submission" date="2023-07" db="EMBL/GenBank/DDBJ databases">
        <title>Functional and genomic diversity of the sorghum phyllosphere microbiome.</title>
        <authorList>
            <person name="Shade A."/>
        </authorList>
    </citation>
    <scope>NUCLEOTIDE SEQUENCE [LARGE SCALE GENOMIC DNA]</scope>
    <source>
        <strain evidence="8 9">SORGH_AS_1126</strain>
    </source>
</reference>
<keyword evidence="9" id="KW-1185">Reference proteome</keyword>
<dbReference type="PANTHER" id="PTHR38107:SF3">
    <property type="entry name" value="LYSOZYME RRRD-RELATED"/>
    <property type="match status" value="1"/>
</dbReference>
<keyword evidence="4 7" id="KW-0378">Hydrolase</keyword>
<dbReference type="InterPro" id="IPR023347">
    <property type="entry name" value="Lysozyme_dom_sf"/>
</dbReference>
<sequence length="167" mass="18319">MAKERALLVSTGYRRLSINTGMISLAAQNIIKTAEGLKLTAYLCPNEIPTIGWGHTKTVKAADVAKKTITQADAQRLFEADVAVFEAAVARLVKVKLTENQRGALVSWTFNLGEGNLAKSTLLKRINAKAPLADIERSWLQWINSGGKPLKGLLVRRQAEIALWKQP</sequence>
<comment type="similarity">
    <text evidence="7">Belongs to the glycosyl hydrolase 24 family.</text>
</comment>